<evidence type="ECO:0000313" key="4">
    <source>
        <dbReference type="Proteomes" id="UP000431684"/>
    </source>
</evidence>
<keyword evidence="2" id="KW-0472">Membrane</keyword>
<evidence type="ECO:0000256" key="1">
    <source>
        <dbReference type="SAM" id="MobiDB-lite"/>
    </source>
</evidence>
<dbReference type="RefSeq" id="WP_155708388.1">
    <property type="nucleotide sequence ID" value="NZ_BMWU01000007.1"/>
</dbReference>
<reference evidence="3 4" key="1">
    <citation type="submission" date="2019-11" db="EMBL/GenBank/DDBJ databases">
        <title>Draft Genome Sequences of Six Type Strains of the Genus Massilia.</title>
        <authorList>
            <person name="Miess H."/>
            <person name="Frediansyah A."/>
            <person name="Goeker M."/>
            <person name="Gross H."/>
        </authorList>
    </citation>
    <scope>NUCLEOTIDE SEQUENCE [LARGE SCALE GENOMIC DNA]</scope>
    <source>
        <strain evidence="3 4">DSM 17513</strain>
    </source>
</reference>
<evidence type="ECO:0008006" key="5">
    <source>
        <dbReference type="Google" id="ProtNLM"/>
    </source>
</evidence>
<keyword evidence="4" id="KW-1185">Reference proteome</keyword>
<dbReference type="EMBL" id="WNWM01000002">
    <property type="protein sequence ID" value="MUI12440.1"/>
    <property type="molecule type" value="Genomic_DNA"/>
</dbReference>
<dbReference type="AlphaFoldDB" id="A0A6I3XD35"/>
<evidence type="ECO:0000313" key="3">
    <source>
        <dbReference type="EMBL" id="MUI12440.1"/>
    </source>
</evidence>
<feature type="transmembrane region" description="Helical" evidence="2">
    <location>
        <begin position="100"/>
        <end position="121"/>
    </location>
</feature>
<dbReference type="Proteomes" id="UP000431684">
    <property type="component" value="Unassembled WGS sequence"/>
</dbReference>
<dbReference type="Gene3D" id="1.10.10.1320">
    <property type="entry name" value="Anti-sigma factor, zinc-finger domain"/>
    <property type="match status" value="1"/>
</dbReference>
<accession>A0A6I3XD35</accession>
<proteinExistence type="predicted"/>
<organism evidence="3 4">
    <name type="scientific">Pseudoduganella dura</name>
    <dbReference type="NCBI Taxonomy" id="321982"/>
    <lineage>
        <taxon>Bacteria</taxon>
        <taxon>Pseudomonadati</taxon>
        <taxon>Pseudomonadota</taxon>
        <taxon>Betaproteobacteria</taxon>
        <taxon>Burkholderiales</taxon>
        <taxon>Oxalobacteraceae</taxon>
        <taxon>Telluria group</taxon>
        <taxon>Pseudoduganella</taxon>
    </lineage>
</organism>
<keyword evidence="2" id="KW-0812">Transmembrane</keyword>
<dbReference type="InterPro" id="IPR041916">
    <property type="entry name" value="Anti_sigma_zinc_sf"/>
</dbReference>
<protein>
    <recommendedName>
        <fullName evidence="5">Anti-sigma factor</fullName>
    </recommendedName>
</protein>
<gene>
    <name evidence="3" type="ORF">GJV26_08150</name>
</gene>
<evidence type="ECO:0000256" key="2">
    <source>
        <dbReference type="SAM" id="Phobius"/>
    </source>
</evidence>
<keyword evidence="2" id="KW-1133">Transmembrane helix</keyword>
<dbReference type="OrthoDB" id="5702022at2"/>
<comment type="caution">
    <text evidence="3">The sequence shown here is derived from an EMBL/GenBank/DDBJ whole genome shotgun (WGS) entry which is preliminary data.</text>
</comment>
<name>A0A6I3XD35_9BURK</name>
<sequence>MSFSDETLMAYADGELDAATRRAVEQACSSDLALARRVASYKTRRSNVFAGFAPGDDAQRMRPQRQATVVSLDTVRARREATQLAARKATRERRWAWPEWMALAGVLVLGLLAGTFGLSYMTADDGKIDLIASRDGTLTAQGRLVTALEQQPSVPPGAAGMAASAAARAAGAVRIGMSFVSADGSYCRSFASGTGTAEIDGLACKTGQEWRLPLVMHNPRPLQAAPANTAANATATELPPPVEAAIDQRISGDPLDAKAEQEAIQRGWQR</sequence>
<feature type="region of interest" description="Disordered" evidence="1">
    <location>
        <begin position="250"/>
        <end position="270"/>
    </location>
</feature>